<dbReference type="RefSeq" id="WP_117586168.1">
    <property type="nucleotide sequence ID" value="NZ_QRVA01000013.1"/>
</dbReference>
<feature type="domain" description="DUF5675" evidence="1">
    <location>
        <begin position="5"/>
        <end position="171"/>
    </location>
</feature>
<protein>
    <recommendedName>
        <fullName evidence="1">DUF5675 domain-containing protein</fullName>
    </recommendedName>
</protein>
<proteinExistence type="predicted"/>
<evidence type="ECO:0000313" key="3">
    <source>
        <dbReference type="Proteomes" id="UP000283872"/>
    </source>
</evidence>
<sequence length="186" mass="21129">MEIVLKRIAKKGTYTIGRLYLLTDASVNRNSLPGKKKDDKCKLVHTFDSQLLSKDTYLCNTLEPTWRNLLGIKLKPEEVDARYSRKSGVKARKVPGHTAIPEGTYPVVISYSPKFKRWLPLLLGVPNFEGIRIHAGNYPDDTQGCILVGENKFEGMVVNSRIWLQRLINAMTAARDRDESIWITII</sequence>
<organism evidence="2 3">
    <name type="scientific">Segatella copri</name>
    <dbReference type="NCBI Taxonomy" id="165179"/>
    <lineage>
        <taxon>Bacteria</taxon>
        <taxon>Pseudomonadati</taxon>
        <taxon>Bacteroidota</taxon>
        <taxon>Bacteroidia</taxon>
        <taxon>Bacteroidales</taxon>
        <taxon>Prevotellaceae</taxon>
        <taxon>Segatella</taxon>
    </lineage>
</organism>
<evidence type="ECO:0000259" key="1">
    <source>
        <dbReference type="Pfam" id="PF18925"/>
    </source>
</evidence>
<dbReference type="InterPro" id="IPR043732">
    <property type="entry name" value="DUF5675"/>
</dbReference>
<dbReference type="Proteomes" id="UP000283872">
    <property type="component" value="Unassembled WGS sequence"/>
</dbReference>
<dbReference type="Pfam" id="PF18925">
    <property type="entry name" value="DUF5675"/>
    <property type="match status" value="1"/>
</dbReference>
<reference evidence="2 3" key="1">
    <citation type="submission" date="2018-08" db="EMBL/GenBank/DDBJ databases">
        <title>A genome reference for cultivated species of the human gut microbiota.</title>
        <authorList>
            <person name="Zou Y."/>
            <person name="Xue W."/>
            <person name="Luo G."/>
        </authorList>
    </citation>
    <scope>NUCLEOTIDE SEQUENCE [LARGE SCALE GENOMIC DNA]</scope>
    <source>
        <strain evidence="2 3">AF24-12</strain>
    </source>
</reference>
<accession>A0A3E5EAI4</accession>
<evidence type="ECO:0000313" key="2">
    <source>
        <dbReference type="EMBL" id="RGS16366.1"/>
    </source>
</evidence>
<dbReference type="AlphaFoldDB" id="A0A3E5EAI4"/>
<comment type="caution">
    <text evidence="2">The sequence shown here is derived from an EMBL/GenBank/DDBJ whole genome shotgun (WGS) entry which is preliminary data.</text>
</comment>
<gene>
    <name evidence="2" type="ORF">DWY11_06765</name>
</gene>
<name>A0A3E5EAI4_9BACT</name>
<dbReference type="EMBL" id="QRVA01000013">
    <property type="protein sequence ID" value="RGS16366.1"/>
    <property type="molecule type" value="Genomic_DNA"/>
</dbReference>